<comment type="caution">
    <text evidence="11">The sequence shown here is derived from an EMBL/GenBank/DDBJ whole genome shotgun (WGS) entry which is preliminary data.</text>
</comment>
<name>A0AAP4BAF1_9FIRM</name>
<evidence type="ECO:0000256" key="2">
    <source>
        <dbReference type="ARBA" id="ARBA00003444"/>
    </source>
</evidence>
<proteinExistence type="predicted"/>
<evidence type="ECO:0000256" key="7">
    <source>
        <dbReference type="ARBA" id="ARBA00023239"/>
    </source>
</evidence>
<dbReference type="SUPFAM" id="SSF53383">
    <property type="entry name" value="PLP-dependent transferases"/>
    <property type="match status" value="1"/>
</dbReference>
<dbReference type="InterPro" id="IPR005860">
    <property type="entry name" value="CobD"/>
</dbReference>
<sequence>MKKHVHGGNVYQHKNVTDFSANLNPLGMPESVRDAAIGGVCRSERYPDPDSLELREAIAAAAGTEASKVICGNGAAELIFLLAAAKKPKKALLPAPTFAEYETALSACGCECVFYRLKEETGFCLKEDFIEAITEGTELVYLCNPNNPTGVLTEKTTLLRILDRCRSVGALLVIDECFLELTGKKELYTMEDQLSGGSLFLLKAFTKTYAMAGLRLGYGLTEEQELLDQMNGLRQPWSVSLPAACAGLAALKETAYVKRSVDYISRERKWLSERLRSFPMKLYEGSANYLFFYCDRKGLWEALLSRGILIRDCSNYRGLSKGYYRIAVRTHEENEALIRVLKLCFS</sequence>
<dbReference type="InterPro" id="IPR015422">
    <property type="entry name" value="PyrdxlP-dep_Trfase_small"/>
</dbReference>
<dbReference type="RefSeq" id="WP_283229745.1">
    <property type="nucleotide sequence ID" value="NZ_JASGBQ010000002.1"/>
</dbReference>
<evidence type="ECO:0000256" key="6">
    <source>
        <dbReference type="ARBA" id="ARBA00022898"/>
    </source>
</evidence>
<comment type="catalytic activity">
    <reaction evidence="9">
        <text>O-phospho-L-threonine + H(+) = (R)-1-aminopropan-2-yl phosphate + CO2</text>
        <dbReference type="Rhea" id="RHEA:11492"/>
        <dbReference type="ChEBI" id="CHEBI:15378"/>
        <dbReference type="ChEBI" id="CHEBI:16526"/>
        <dbReference type="ChEBI" id="CHEBI:58563"/>
        <dbReference type="ChEBI" id="CHEBI:58675"/>
        <dbReference type="EC" id="4.1.1.81"/>
    </reaction>
</comment>
<evidence type="ECO:0000259" key="10">
    <source>
        <dbReference type="Pfam" id="PF00155"/>
    </source>
</evidence>
<dbReference type="PANTHER" id="PTHR42885:SF1">
    <property type="entry name" value="THREONINE-PHOSPHATE DECARBOXYLASE"/>
    <property type="match status" value="1"/>
</dbReference>
<dbReference type="GO" id="GO:0030170">
    <property type="term" value="F:pyridoxal phosphate binding"/>
    <property type="evidence" value="ECO:0007669"/>
    <property type="project" value="InterPro"/>
</dbReference>
<organism evidence="11 12">
    <name type="scientific">Fusibacillus kribbianus</name>
    <dbReference type="NCBI Taxonomy" id="3044208"/>
    <lineage>
        <taxon>Bacteria</taxon>
        <taxon>Bacillati</taxon>
        <taxon>Bacillota</taxon>
        <taxon>Clostridia</taxon>
        <taxon>Lachnospirales</taxon>
        <taxon>Lachnospiraceae</taxon>
        <taxon>Fusibacillus</taxon>
    </lineage>
</organism>
<protein>
    <recommendedName>
        <fullName evidence="4">threonine-phosphate decarboxylase</fullName>
        <ecNumber evidence="4">4.1.1.81</ecNumber>
    </recommendedName>
    <alternativeName>
        <fullName evidence="8">L-threonine-O-3-phosphate decarboxylase</fullName>
    </alternativeName>
</protein>
<dbReference type="Gene3D" id="3.90.1150.10">
    <property type="entry name" value="Aspartate Aminotransferase, domain 1"/>
    <property type="match status" value="1"/>
</dbReference>
<dbReference type="GO" id="GO:0009236">
    <property type="term" value="P:cobalamin biosynthetic process"/>
    <property type="evidence" value="ECO:0007669"/>
    <property type="project" value="UniProtKB-KW"/>
</dbReference>
<dbReference type="Gene3D" id="3.40.640.10">
    <property type="entry name" value="Type I PLP-dependent aspartate aminotransferase-like (Major domain)"/>
    <property type="match status" value="1"/>
</dbReference>
<evidence type="ECO:0000256" key="9">
    <source>
        <dbReference type="ARBA" id="ARBA00048531"/>
    </source>
</evidence>
<evidence type="ECO:0000256" key="4">
    <source>
        <dbReference type="ARBA" id="ARBA00012285"/>
    </source>
</evidence>
<dbReference type="Proteomes" id="UP001300383">
    <property type="component" value="Unassembled WGS sequence"/>
</dbReference>
<dbReference type="InterPro" id="IPR004839">
    <property type="entry name" value="Aminotransferase_I/II_large"/>
</dbReference>
<keyword evidence="12" id="KW-1185">Reference proteome</keyword>
<dbReference type="CDD" id="cd00609">
    <property type="entry name" value="AAT_like"/>
    <property type="match status" value="1"/>
</dbReference>
<comment type="pathway">
    <text evidence="3">Cofactor biosynthesis; adenosylcobalamin biosynthesis.</text>
</comment>
<evidence type="ECO:0000313" key="12">
    <source>
        <dbReference type="Proteomes" id="UP001300383"/>
    </source>
</evidence>
<keyword evidence="7 11" id="KW-0456">Lyase</keyword>
<comment type="cofactor">
    <cofactor evidence="1">
        <name>pyridoxal 5'-phosphate</name>
        <dbReference type="ChEBI" id="CHEBI:597326"/>
    </cofactor>
</comment>
<dbReference type="EMBL" id="JASGBQ010000002">
    <property type="protein sequence ID" value="MDI9241233.1"/>
    <property type="molecule type" value="Genomic_DNA"/>
</dbReference>
<keyword evidence="6" id="KW-0663">Pyridoxal phosphate</keyword>
<accession>A0AAP4BAF1</accession>
<keyword evidence="5" id="KW-0169">Cobalamin biosynthesis</keyword>
<evidence type="ECO:0000256" key="8">
    <source>
        <dbReference type="ARBA" id="ARBA00029996"/>
    </source>
</evidence>
<gene>
    <name evidence="11" type="primary">cobD</name>
    <name evidence="11" type="ORF">QJ036_01900</name>
</gene>
<comment type="function">
    <text evidence="2">Decarboxylates L-threonine-O-3-phosphate to yield (R)-1-amino-2-propanol O-2-phosphate, the precursor for the linkage between the nucleotide loop and the corrin ring in cobalamin.</text>
</comment>
<evidence type="ECO:0000256" key="3">
    <source>
        <dbReference type="ARBA" id="ARBA00004953"/>
    </source>
</evidence>
<dbReference type="Pfam" id="PF00155">
    <property type="entry name" value="Aminotran_1_2"/>
    <property type="match status" value="1"/>
</dbReference>
<evidence type="ECO:0000313" key="11">
    <source>
        <dbReference type="EMBL" id="MDI9241233.1"/>
    </source>
</evidence>
<dbReference type="PANTHER" id="PTHR42885">
    <property type="entry name" value="HISTIDINOL-PHOSPHATE AMINOTRANSFERASE-RELATED"/>
    <property type="match status" value="1"/>
</dbReference>
<dbReference type="GO" id="GO:0048472">
    <property type="term" value="F:threonine-phosphate decarboxylase activity"/>
    <property type="evidence" value="ECO:0007669"/>
    <property type="project" value="UniProtKB-EC"/>
</dbReference>
<feature type="domain" description="Aminotransferase class I/classII large" evidence="10">
    <location>
        <begin position="15"/>
        <end position="340"/>
    </location>
</feature>
<dbReference type="InterPro" id="IPR015424">
    <property type="entry name" value="PyrdxlP-dep_Trfase"/>
</dbReference>
<dbReference type="AlphaFoldDB" id="A0AAP4BAF1"/>
<dbReference type="NCBIfam" id="TIGR01140">
    <property type="entry name" value="L_thr_O3P_dcar"/>
    <property type="match status" value="1"/>
</dbReference>
<reference evidence="11 12" key="1">
    <citation type="submission" date="2023-05" db="EMBL/GenBank/DDBJ databases">
        <title>[ruminococcus] sp. nov., isolated from a pig farm feces dump.</title>
        <authorList>
            <person name="Chang Y.-H."/>
        </authorList>
    </citation>
    <scope>NUCLEOTIDE SEQUENCE [LARGE SCALE GENOMIC DNA]</scope>
    <source>
        <strain evidence="11 12">YH-rum2234</strain>
    </source>
</reference>
<evidence type="ECO:0000256" key="5">
    <source>
        <dbReference type="ARBA" id="ARBA00022573"/>
    </source>
</evidence>
<dbReference type="EC" id="4.1.1.81" evidence="4"/>
<dbReference type="InterPro" id="IPR015421">
    <property type="entry name" value="PyrdxlP-dep_Trfase_major"/>
</dbReference>
<evidence type="ECO:0000256" key="1">
    <source>
        <dbReference type="ARBA" id="ARBA00001933"/>
    </source>
</evidence>